<sequence length="293" mass="33913">MAVVPRETFQKTWPDTVSDHMVSQEVFQLRYEARWDLLRTEPVPTPDRLSSYYQSGEYLSHKDEDTSLFGRVYMMLRKWSIKQKYKRISALGGSSKRLLDIGCGTGDFLYFANRSGWNATGVEPDSGARSLALDKSLDVRSQWADLDEPKYDVITMWHVLEHIPELEACCKKLVDLLKPGGTLIIAVPNYRSWDAVHYGPHWAAYDVPRHLWHFSKNSFGLLFQDSLSLDDNSPMYLDPFYVALLSERYRGNRMIWVRAVISGLRSIIFGWRKGEHSSHIYTLTKPKMQNKPL</sequence>
<dbReference type="Proteomes" id="UP000239800">
    <property type="component" value="Unassembled WGS sequence"/>
</dbReference>
<proteinExistence type="predicted"/>
<keyword evidence="2" id="KW-1185">Reference proteome</keyword>
<dbReference type="EMBL" id="MQUB01000001">
    <property type="protein sequence ID" value="PQB05468.1"/>
    <property type="molecule type" value="Genomic_DNA"/>
</dbReference>
<reference evidence="1 2" key="1">
    <citation type="submission" date="2016-11" db="EMBL/GenBank/DDBJ databases">
        <title>Trade-off between light-utilization and light-protection in marine flavobacteria.</title>
        <authorList>
            <person name="Kumagai Y."/>
        </authorList>
    </citation>
    <scope>NUCLEOTIDE SEQUENCE [LARGE SCALE GENOMIC DNA]</scope>
    <source>
        <strain evidence="1 2">NBRC 107741</strain>
    </source>
</reference>
<evidence type="ECO:0000313" key="1">
    <source>
        <dbReference type="EMBL" id="PQB05468.1"/>
    </source>
</evidence>
<comment type="caution">
    <text evidence="1">The sequence shown here is derived from an EMBL/GenBank/DDBJ whole genome shotgun (WGS) entry which is preliminary data.</text>
</comment>
<gene>
    <name evidence="1" type="ORF">BST85_11630</name>
</gene>
<dbReference type="SUPFAM" id="SSF53335">
    <property type="entry name" value="S-adenosyl-L-methionine-dependent methyltransferases"/>
    <property type="match status" value="1"/>
</dbReference>
<dbReference type="InterPro" id="IPR029063">
    <property type="entry name" value="SAM-dependent_MTases_sf"/>
</dbReference>
<dbReference type="PANTHER" id="PTHR43861:SF6">
    <property type="entry name" value="METHYLTRANSFERASE TYPE 11"/>
    <property type="match status" value="1"/>
</dbReference>
<evidence type="ECO:0000313" key="2">
    <source>
        <dbReference type="Proteomes" id="UP000239800"/>
    </source>
</evidence>
<organism evidence="1 2">
    <name type="scientific">Aureitalea marina</name>
    <dbReference type="NCBI Taxonomy" id="930804"/>
    <lineage>
        <taxon>Bacteria</taxon>
        <taxon>Pseudomonadati</taxon>
        <taxon>Bacteroidota</taxon>
        <taxon>Flavobacteriia</taxon>
        <taxon>Flavobacteriales</taxon>
        <taxon>Flavobacteriaceae</taxon>
        <taxon>Aureitalea</taxon>
    </lineage>
</organism>
<dbReference type="Gene3D" id="3.40.50.150">
    <property type="entry name" value="Vaccinia Virus protein VP39"/>
    <property type="match status" value="1"/>
</dbReference>
<name>A0A2S7KSB3_9FLAO</name>
<dbReference type="RefSeq" id="WP_104813410.1">
    <property type="nucleotide sequence ID" value="NZ_MQUB01000001.1"/>
</dbReference>
<evidence type="ECO:0008006" key="3">
    <source>
        <dbReference type="Google" id="ProtNLM"/>
    </source>
</evidence>
<accession>A0A2S7KSB3</accession>
<dbReference type="CDD" id="cd02440">
    <property type="entry name" value="AdoMet_MTases"/>
    <property type="match status" value="1"/>
</dbReference>
<dbReference type="AlphaFoldDB" id="A0A2S7KSB3"/>
<protein>
    <recommendedName>
        <fullName evidence="3">Methyltransferase</fullName>
    </recommendedName>
</protein>
<dbReference type="Pfam" id="PF13489">
    <property type="entry name" value="Methyltransf_23"/>
    <property type="match status" value="1"/>
</dbReference>
<dbReference type="OrthoDB" id="2370471at2"/>
<dbReference type="PANTHER" id="PTHR43861">
    <property type="entry name" value="TRANS-ACONITATE 2-METHYLTRANSFERASE-RELATED"/>
    <property type="match status" value="1"/>
</dbReference>